<dbReference type="SUPFAM" id="SSF118001">
    <property type="entry name" value="YehU-like"/>
    <property type="match status" value="1"/>
</dbReference>
<dbReference type="Pfam" id="PF06794">
    <property type="entry name" value="UPF0270"/>
    <property type="match status" value="1"/>
</dbReference>
<name>A0A975BJB6_9BACT</name>
<sequence>MGKKKMSNLVIIPYDQLTPEALQGLIEEFVTREGTEYGDRTFSLEEKVAQVRSQLKSGKALITYDERNQTCNIVSEKQMKIST</sequence>
<dbReference type="EMBL" id="CP061800">
    <property type="protein sequence ID" value="QTA86764.1"/>
    <property type="molecule type" value="Genomic_DNA"/>
</dbReference>
<dbReference type="InterPro" id="IPR010648">
    <property type="entry name" value="UPF0270"/>
</dbReference>
<accession>A0A975BJB6</accession>
<dbReference type="Proteomes" id="UP000663722">
    <property type="component" value="Chromosome"/>
</dbReference>
<proteinExistence type="inferred from homology"/>
<evidence type="ECO:0000313" key="3">
    <source>
        <dbReference type="Proteomes" id="UP000663722"/>
    </source>
</evidence>
<dbReference type="KEGG" id="dmm:dnm_027880"/>
<comment type="similarity">
    <text evidence="1">Belongs to the UPF0270 family.</text>
</comment>
<dbReference type="PIRSF" id="PIRSF006169">
    <property type="entry name" value="UCP006169"/>
    <property type="match status" value="1"/>
</dbReference>
<dbReference type="AlphaFoldDB" id="A0A975BJB6"/>
<dbReference type="InterPro" id="IPR036685">
    <property type="entry name" value="YehU-like_sf"/>
</dbReference>
<evidence type="ECO:0000313" key="2">
    <source>
        <dbReference type="EMBL" id="QTA86764.1"/>
    </source>
</evidence>
<organism evidence="2 3">
    <name type="scientific">Desulfonema magnum</name>
    <dbReference type="NCBI Taxonomy" id="45655"/>
    <lineage>
        <taxon>Bacteria</taxon>
        <taxon>Pseudomonadati</taxon>
        <taxon>Thermodesulfobacteriota</taxon>
        <taxon>Desulfobacteria</taxon>
        <taxon>Desulfobacterales</taxon>
        <taxon>Desulfococcaceae</taxon>
        <taxon>Desulfonema</taxon>
    </lineage>
</organism>
<gene>
    <name evidence="2" type="ORF">dnm_027880</name>
</gene>
<keyword evidence="3" id="KW-1185">Reference proteome</keyword>
<evidence type="ECO:0000256" key="1">
    <source>
        <dbReference type="ARBA" id="ARBA00006450"/>
    </source>
</evidence>
<protein>
    <submittedName>
        <fullName evidence="2">UPF0270</fullName>
    </submittedName>
</protein>
<reference evidence="2" key="1">
    <citation type="journal article" date="2021" name="Microb. Physiol.">
        <title>Proteogenomic Insights into the Physiology of Marine, Sulfate-Reducing, Filamentous Desulfonema limicola and Desulfonema magnum.</title>
        <authorList>
            <person name="Schnaars V."/>
            <person name="Wohlbrand L."/>
            <person name="Scheve S."/>
            <person name="Hinrichs C."/>
            <person name="Reinhardt R."/>
            <person name="Rabus R."/>
        </authorList>
    </citation>
    <scope>NUCLEOTIDE SEQUENCE</scope>
    <source>
        <strain evidence="2">4be13</strain>
    </source>
</reference>
<dbReference type="Gene3D" id="1.10.10.610">
    <property type="entry name" value="YehU-like"/>
    <property type="match status" value="1"/>
</dbReference>